<sequence>MTASPVDLLRDRRLVALLITLVAGATIATALVFQYGLGYLPCALCLLQRWPYYVALPLGLVAIALSGRPAAGRGLVALLGLVFVVSAGLGIYHAGVEWDFWLGPADCGGAAAPAAASMDDFLAQLDTVRVVSCTDAAWRFLGLSMAGWNAVISAGLAMIAFASAAMGARRT</sequence>
<dbReference type="EMBL" id="BMMF01000003">
    <property type="protein sequence ID" value="GGK24977.1"/>
    <property type="molecule type" value="Genomic_DNA"/>
</dbReference>
<feature type="transmembrane region" description="Helical" evidence="5">
    <location>
        <begin position="50"/>
        <end position="67"/>
    </location>
</feature>
<gene>
    <name evidence="6" type="ORF">GCM10011322_09450</name>
</gene>
<dbReference type="Pfam" id="PF02600">
    <property type="entry name" value="DsbB"/>
    <property type="match status" value="1"/>
</dbReference>
<evidence type="ECO:0000256" key="5">
    <source>
        <dbReference type="SAM" id="Phobius"/>
    </source>
</evidence>
<feature type="transmembrane region" description="Helical" evidence="5">
    <location>
        <begin position="14"/>
        <end position="38"/>
    </location>
</feature>
<proteinExistence type="predicted"/>
<dbReference type="InterPro" id="IPR023380">
    <property type="entry name" value="DsbB-like_sf"/>
</dbReference>
<evidence type="ECO:0000256" key="2">
    <source>
        <dbReference type="ARBA" id="ARBA00022692"/>
    </source>
</evidence>
<dbReference type="Gene3D" id="1.20.1550.10">
    <property type="entry name" value="DsbB-like"/>
    <property type="match status" value="1"/>
</dbReference>
<keyword evidence="2 5" id="KW-0812">Transmembrane</keyword>
<keyword evidence="4 5" id="KW-0472">Membrane</keyword>
<evidence type="ECO:0000313" key="7">
    <source>
        <dbReference type="Proteomes" id="UP000600449"/>
    </source>
</evidence>
<comment type="caution">
    <text evidence="6">The sequence shown here is derived from an EMBL/GenBank/DDBJ whole genome shotgun (WGS) entry which is preliminary data.</text>
</comment>
<keyword evidence="7" id="KW-1185">Reference proteome</keyword>
<feature type="transmembrane region" description="Helical" evidence="5">
    <location>
        <begin position="148"/>
        <end position="168"/>
    </location>
</feature>
<name>A0A917V2S1_9HYPH</name>
<organism evidence="6 7">
    <name type="scientific">Salinarimonas ramus</name>
    <dbReference type="NCBI Taxonomy" id="690164"/>
    <lineage>
        <taxon>Bacteria</taxon>
        <taxon>Pseudomonadati</taxon>
        <taxon>Pseudomonadota</taxon>
        <taxon>Alphaproteobacteria</taxon>
        <taxon>Hyphomicrobiales</taxon>
        <taxon>Salinarimonadaceae</taxon>
        <taxon>Salinarimonas</taxon>
    </lineage>
</organism>
<dbReference type="InterPro" id="IPR024199">
    <property type="entry name" value="Uncharacterised_DsbB"/>
</dbReference>
<keyword evidence="3 5" id="KW-1133">Transmembrane helix</keyword>
<evidence type="ECO:0000256" key="4">
    <source>
        <dbReference type="ARBA" id="ARBA00023136"/>
    </source>
</evidence>
<reference evidence="6 7" key="1">
    <citation type="journal article" date="2014" name="Int. J. Syst. Evol. Microbiol.">
        <title>Complete genome sequence of Corynebacterium casei LMG S-19264T (=DSM 44701T), isolated from a smear-ripened cheese.</title>
        <authorList>
            <consortium name="US DOE Joint Genome Institute (JGI-PGF)"/>
            <person name="Walter F."/>
            <person name="Albersmeier A."/>
            <person name="Kalinowski J."/>
            <person name="Ruckert C."/>
        </authorList>
    </citation>
    <scope>NUCLEOTIDE SEQUENCE [LARGE SCALE GENOMIC DNA]</scope>
    <source>
        <strain evidence="6 7">CGMCC 1.9161</strain>
    </source>
</reference>
<dbReference type="Proteomes" id="UP000600449">
    <property type="component" value="Unassembled WGS sequence"/>
</dbReference>
<protein>
    <recommendedName>
        <fullName evidence="8">Disulfide bond formation protein DsbB</fullName>
    </recommendedName>
</protein>
<dbReference type="PIRSF" id="PIRSF033913">
    <property type="entry name" value="S-S_format_DsbB"/>
    <property type="match status" value="1"/>
</dbReference>
<comment type="subcellular location">
    <subcellularLocation>
        <location evidence="1">Membrane</location>
        <topology evidence="1">Multi-pass membrane protein</topology>
    </subcellularLocation>
</comment>
<feature type="transmembrane region" description="Helical" evidence="5">
    <location>
        <begin position="74"/>
        <end position="94"/>
    </location>
</feature>
<evidence type="ECO:0008006" key="8">
    <source>
        <dbReference type="Google" id="ProtNLM"/>
    </source>
</evidence>
<dbReference type="SUPFAM" id="SSF158442">
    <property type="entry name" value="DsbB-like"/>
    <property type="match status" value="1"/>
</dbReference>
<dbReference type="InterPro" id="IPR003752">
    <property type="entry name" value="DiS_bond_form_DsbB/BdbC"/>
</dbReference>
<evidence type="ECO:0000313" key="6">
    <source>
        <dbReference type="EMBL" id="GGK24977.1"/>
    </source>
</evidence>
<evidence type="ECO:0000256" key="1">
    <source>
        <dbReference type="ARBA" id="ARBA00004141"/>
    </source>
</evidence>
<dbReference type="GO" id="GO:0016020">
    <property type="term" value="C:membrane"/>
    <property type="evidence" value="ECO:0007669"/>
    <property type="project" value="UniProtKB-SubCell"/>
</dbReference>
<evidence type="ECO:0000256" key="3">
    <source>
        <dbReference type="ARBA" id="ARBA00022989"/>
    </source>
</evidence>
<dbReference type="GO" id="GO:0015035">
    <property type="term" value="F:protein-disulfide reductase activity"/>
    <property type="evidence" value="ECO:0007669"/>
    <property type="project" value="InterPro"/>
</dbReference>
<dbReference type="AlphaFoldDB" id="A0A917V2S1"/>
<dbReference type="RefSeq" id="WP_188910174.1">
    <property type="nucleotide sequence ID" value="NZ_BMMF01000003.1"/>
</dbReference>
<dbReference type="GO" id="GO:0006457">
    <property type="term" value="P:protein folding"/>
    <property type="evidence" value="ECO:0007669"/>
    <property type="project" value="InterPro"/>
</dbReference>
<accession>A0A917V2S1</accession>